<dbReference type="PANTHER" id="PTHR44858">
    <property type="entry name" value="TETRATRICOPEPTIDE REPEAT PROTEIN 6"/>
    <property type="match status" value="1"/>
</dbReference>
<dbReference type="PROSITE" id="PS50005">
    <property type="entry name" value="TPR"/>
    <property type="match status" value="1"/>
</dbReference>
<feature type="repeat" description="TPR" evidence="3">
    <location>
        <begin position="109"/>
        <end position="142"/>
    </location>
</feature>
<gene>
    <name evidence="4" type="ORF">EOD73_05460</name>
</gene>
<organism evidence="4 5">
    <name type="scientific">Inhella crocodyli</name>
    <dbReference type="NCBI Taxonomy" id="2499851"/>
    <lineage>
        <taxon>Bacteria</taxon>
        <taxon>Pseudomonadati</taxon>
        <taxon>Pseudomonadota</taxon>
        <taxon>Betaproteobacteria</taxon>
        <taxon>Burkholderiales</taxon>
        <taxon>Sphaerotilaceae</taxon>
        <taxon>Inhella</taxon>
    </lineage>
</organism>
<evidence type="ECO:0000256" key="1">
    <source>
        <dbReference type="ARBA" id="ARBA00022737"/>
    </source>
</evidence>
<dbReference type="RefSeq" id="WP_127681592.1">
    <property type="nucleotide sequence ID" value="NZ_SACM01000001.1"/>
</dbReference>
<protein>
    <submittedName>
        <fullName evidence="4">Tetratricopeptide repeat protein</fullName>
    </submittedName>
</protein>
<keyword evidence="1" id="KW-0677">Repeat</keyword>
<evidence type="ECO:0000313" key="4">
    <source>
        <dbReference type="EMBL" id="RVT88428.1"/>
    </source>
</evidence>
<name>A0A3S2UHT8_9BURK</name>
<dbReference type="Pfam" id="PF13432">
    <property type="entry name" value="TPR_16"/>
    <property type="match status" value="2"/>
</dbReference>
<dbReference type="EMBL" id="SACM01000001">
    <property type="protein sequence ID" value="RVT88428.1"/>
    <property type="molecule type" value="Genomic_DNA"/>
</dbReference>
<dbReference type="OrthoDB" id="8561366at2"/>
<dbReference type="InterPro" id="IPR019734">
    <property type="entry name" value="TPR_rpt"/>
</dbReference>
<dbReference type="InterPro" id="IPR050498">
    <property type="entry name" value="Ycf3"/>
</dbReference>
<accession>A0A3S2UHT8</accession>
<proteinExistence type="predicted"/>
<dbReference type="Gene3D" id="1.25.40.10">
    <property type="entry name" value="Tetratricopeptide repeat domain"/>
    <property type="match status" value="2"/>
</dbReference>
<comment type="caution">
    <text evidence="4">The sequence shown here is derived from an EMBL/GenBank/DDBJ whole genome shotgun (WGS) entry which is preliminary data.</text>
</comment>
<dbReference type="AlphaFoldDB" id="A0A3S2UHT8"/>
<reference evidence="4 5" key="1">
    <citation type="submission" date="2019-01" db="EMBL/GenBank/DDBJ databases">
        <authorList>
            <person name="Chen W.-M."/>
        </authorList>
    </citation>
    <scope>NUCLEOTIDE SEQUENCE [LARGE SCALE GENOMIC DNA]</scope>
    <source>
        <strain evidence="4 5">CCP-18</strain>
    </source>
</reference>
<evidence type="ECO:0000256" key="2">
    <source>
        <dbReference type="ARBA" id="ARBA00022803"/>
    </source>
</evidence>
<evidence type="ECO:0000256" key="3">
    <source>
        <dbReference type="PROSITE-ProRule" id="PRU00339"/>
    </source>
</evidence>
<dbReference type="SUPFAM" id="SSF48452">
    <property type="entry name" value="TPR-like"/>
    <property type="match status" value="1"/>
</dbReference>
<keyword evidence="5" id="KW-1185">Reference proteome</keyword>
<sequence length="196" mass="21364">MRPGWRALHWCVVAHGAAWTGRWDRALRAWHRVVAVQPDSVDARASRAWAAGRAGQWALARDDWEAVVTASPQDAVAQYNLGFVCDQAGQPARALACFEAACALDPRADRAWYGRGLALVGLGRWQEALQAFEVNAQLQPISPYGWTQIARVGHRLGLDDRVRTAMARLGQVDAAVARAVAQELAQPNAVIKPVLA</sequence>
<dbReference type="Proteomes" id="UP000288587">
    <property type="component" value="Unassembled WGS sequence"/>
</dbReference>
<dbReference type="SMART" id="SM00028">
    <property type="entry name" value="TPR"/>
    <property type="match status" value="4"/>
</dbReference>
<dbReference type="PANTHER" id="PTHR44858:SF1">
    <property type="entry name" value="UDP-N-ACETYLGLUCOSAMINE--PEPTIDE N-ACETYLGLUCOSAMINYLTRANSFERASE SPINDLY-RELATED"/>
    <property type="match status" value="1"/>
</dbReference>
<evidence type="ECO:0000313" key="5">
    <source>
        <dbReference type="Proteomes" id="UP000288587"/>
    </source>
</evidence>
<dbReference type="InterPro" id="IPR011990">
    <property type="entry name" value="TPR-like_helical_dom_sf"/>
</dbReference>
<keyword evidence="2 3" id="KW-0802">TPR repeat</keyword>